<evidence type="ECO:0000256" key="1">
    <source>
        <dbReference type="SAM" id="MobiDB-lite"/>
    </source>
</evidence>
<evidence type="ECO:0000313" key="4">
    <source>
        <dbReference type="Proteomes" id="UP001233360"/>
    </source>
</evidence>
<feature type="compositionally biased region" description="Basic and acidic residues" evidence="1">
    <location>
        <begin position="39"/>
        <end position="49"/>
    </location>
</feature>
<evidence type="ECO:0000313" key="3">
    <source>
        <dbReference type="EMBL" id="MDQ1209821.1"/>
    </source>
</evidence>
<feature type="region of interest" description="Disordered" evidence="1">
    <location>
        <begin position="22"/>
        <end position="49"/>
    </location>
</feature>
<sequence>MKNGKIAILAATLVCVGSLAACQSTPTPKEPPRPMMDGSPDKPFMKRHHLTPEQRAEMQQRHAERQAEFAQIQQACAGKTVGQSVQISIKDKTIDGTCELRFKPNQDNERPMAPPAL</sequence>
<dbReference type="RefSeq" id="WP_307004340.1">
    <property type="nucleotide sequence ID" value="NZ_JAUTBK010000002.1"/>
</dbReference>
<evidence type="ECO:0000256" key="2">
    <source>
        <dbReference type="SAM" id="SignalP"/>
    </source>
</evidence>
<protein>
    <submittedName>
        <fullName evidence="3">Protein CpxP</fullName>
    </submittedName>
</protein>
<proteinExistence type="predicted"/>
<reference evidence="3 4" key="1">
    <citation type="submission" date="2023-07" db="EMBL/GenBank/DDBJ databases">
        <title>Functional and genomic diversity of the sorghum phyllosphere microbiome.</title>
        <authorList>
            <person name="Shade A."/>
        </authorList>
    </citation>
    <scope>NUCLEOTIDE SEQUENCE [LARGE SCALE GENOMIC DNA]</scope>
    <source>
        <strain evidence="3 4">SORGH_AS_0887</strain>
    </source>
</reference>
<accession>A0ABU0UZ27</accession>
<comment type="caution">
    <text evidence="3">The sequence shown here is derived from an EMBL/GenBank/DDBJ whole genome shotgun (WGS) entry which is preliminary data.</text>
</comment>
<dbReference type="PROSITE" id="PS51257">
    <property type="entry name" value="PROKAR_LIPOPROTEIN"/>
    <property type="match status" value="1"/>
</dbReference>
<name>A0ABU0UZ27_ACIBI</name>
<organism evidence="3 4">
    <name type="scientific">Acinetobacter baylyi</name>
    <dbReference type="NCBI Taxonomy" id="202950"/>
    <lineage>
        <taxon>Bacteria</taxon>
        <taxon>Pseudomonadati</taxon>
        <taxon>Pseudomonadota</taxon>
        <taxon>Gammaproteobacteria</taxon>
        <taxon>Moraxellales</taxon>
        <taxon>Moraxellaceae</taxon>
        <taxon>Acinetobacter</taxon>
    </lineage>
</organism>
<keyword evidence="2" id="KW-0732">Signal</keyword>
<dbReference type="Proteomes" id="UP001233360">
    <property type="component" value="Unassembled WGS sequence"/>
</dbReference>
<dbReference type="EMBL" id="JAUTBK010000002">
    <property type="protein sequence ID" value="MDQ1209821.1"/>
    <property type="molecule type" value="Genomic_DNA"/>
</dbReference>
<feature type="signal peptide" evidence="2">
    <location>
        <begin position="1"/>
        <end position="20"/>
    </location>
</feature>
<gene>
    <name evidence="3" type="ORF">QE380_002744</name>
</gene>
<feature type="chain" id="PRO_5045724215" evidence="2">
    <location>
        <begin position="21"/>
        <end position="117"/>
    </location>
</feature>
<keyword evidence="4" id="KW-1185">Reference proteome</keyword>